<organism evidence="3 4">
    <name type="scientific">Pedobacter yonginense</name>
    <dbReference type="NCBI Taxonomy" id="651869"/>
    <lineage>
        <taxon>Bacteria</taxon>
        <taxon>Pseudomonadati</taxon>
        <taxon>Bacteroidota</taxon>
        <taxon>Sphingobacteriia</taxon>
        <taxon>Sphingobacteriales</taxon>
        <taxon>Sphingobacteriaceae</taxon>
        <taxon>Pedobacter</taxon>
    </lineage>
</organism>
<sequence length="141" mass="15852">MGYGFFPNFFGDVFALAIIFSTFASRFGGNGRREERLRGIKNYFEIVLGEGEKVLTFATRFGKNGKPLRGGEVEGMWREEAGRKNKNILFGSSEKIPTFALPTERKGKKDRNGGCREGDKRDTEARADARESTETPMQGQR</sequence>
<evidence type="ECO:0000256" key="2">
    <source>
        <dbReference type="SAM" id="Phobius"/>
    </source>
</evidence>
<dbReference type="AlphaFoldDB" id="A0A317ENR5"/>
<proteinExistence type="predicted"/>
<name>A0A317ENR5_9SPHI</name>
<dbReference type="OrthoDB" id="9912758at2"/>
<feature type="region of interest" description="Disordered" evidence="1">
    <location>
        <begin position="99"/>
        <end position="141"/>
    </location>
</feature>
<reference evidence="3 4" key="1">
    <citation type="submission" date="2018-05" db="EMBL/GenBank/DDBJ databases">
        <title>Pedobacter paludis sp. nov., isolated from wetland soil.</title>
        <authorList>
            <person name="Zhang Y."/>
            <person name="Wang G."/>
        </authorList>
    </citation>
    <scope>NUCLEOTIDE SEQUENCE [LARGE SCALE GENOMIC DNA]</scope>
    <source>
        <strain evidence="3 4">KCTC22721</strain>
    </source>
</reference>
<feature type="transmembrane region" description="Helical" evidence="2">
    <location>
        <begin position="6"/>
        <end position="28"/>
    </location>
</feature>
<comment type="caution">
    <text evidence="3">The sequence shown here is derived from an EMBL/GenBank/DDBJ whole genome shotgun (WGS) entry which is preliminary data.</text>
</comment>
<accession>A0A317ENR5</accession>
<keyword evidence="2" id="KW-0472">Membrane</keyword>
<dbReference type="Proteomes" id="UP000245379">
    <property type="component" value="Unassembled WGS sequence"/>
</dbReference>
<gene>
    <name evidence="3" type="ORF">DHW03_11675</name>
</gene>
<evidence type="ECO:0000256" key="1">
    <source>
        <dbReference type="SAM" id="MobiDB-lite"/>
    </source>
</evidence>
<feature type="compositionally biased region" description="Basic and acidic residues" evidence="1">
    <location>
        <begin position="103"/>
        <end position="133"/>
    </location>
</feature>
<keyword evidence="4" id="KW-1185">Reference proteome</keyword>
<dbReference type="EMBL" id="QGNZ01000002">
    <property type="protein sequence ID" value="PWS28202.1"/>
    <property type="molecule type" value="Genomic_DNA"/>
</dbReference>
<evidence type="ECO:0000313" key="3">
    <source>
        <dbReference type="EMBL" id="PWS28202.1"/>
    </source>
</evidence>
<keyword evidence="2" id="KW-1133">Transmembrane helix</keyword>
<keyword evidence="2" id="KW-0812">Transmembrane</keyword>
<evidence type="ECO:0000313" key="4">
    <source>
        <dbReference type="Proteomes" id="UP000245379"/>
    </source>
</evidence>
<protein>
    <submittedName>
        <fullName evidence="3">Uncharacterized protein</fullName>
    </submittedName>
</protein>